<dbReference type="KEGG" id="vbh:CMV30_11785"/>
<feature type="region of interest" description="Disordered" evidence="6">
    <location>
        <begin position="686"/>
        <end position="708"/>
    </location>
</feature>
<accession>A0A290Q7E8</accession>
<dbReference type="RefSeq" id="WP_096056210.1">
    <property type="nucleotide sequence ID" value="NZ_CP023344.1"/>
</dbReference>
<feature type="chain" id="PRO_5013171669" evidence="7">
    <location>
        <begin position="24"/>
        <end position="708"/>
    </location>
</feature>
<dbReference type="InterPro" id="IPR050810">
    <property type="entry name" value="Bact_Secretion_Sys_Channel"/>
</dbReference>
<comment type="subcellular location">
    <subcellularLocation>
        <location evidence="5">Cell outer membrane</location>
    </subcellularLocation>
    <subcellularLocation>
        <location evidence="1">Membrane</location>
    </subcellularLocation>
</comment>
<evidence type="ECO:0000256" key="6">
    <source>
        <dbReference type="SAM" id="MobiDB-lite"/>
    </source>
</evidence>
<dbReference type="Pfam" id="PF00263">
    <property type="entry name" value="Secretin"/>
    <property type="match status" value="1"/>
</dbReference>
<dbReference type="InterPro" id="IPR004846">
    <property type="entry name" value="T2SS/T3SS_dom"/>
</dbReference>
<keyword evidence="11" id="KW-1185">Reference proteome</keyword>
<feature type="signal peptide" evidence="7">
    <location>
        <begin position="1"/>
        <end position="23"/>
    </location>
</feature>
<keyword evidence="2 7" id="KW-0732">Signal</keyword>
<feature type="compositionally biased region" description="Low complexity" evidence="6">
    <location>
        <begin position="331"/>
        <end position="352"/>
    </location>
</feature>
<keyword evidence="5" id="KW-0813">Transport</keyword>
<evidence type="ECO:0000259" key="8">
    <source>
        <dbReference type="Pfam" id="PF00263"/>
    </source>
</evidence>
<dbReference type="OrthoDB" id="9766211at2"/>
<gene>
    <name evidence="10" type="ORF">CMV30_11785</name>
</gene>
<sequence>MTPRPSRLWLLSGLAGAALTLNAQPTSPASPPANAPVASAPAPSSTTPRLVVLGNPNDLWDGPVNAPQLPLKLLPSILEQLTGRTILLAQGLPNPDLPIVFNSAPTRGEFLQAIETVLTMNQLALVPLGPKFLKIVPLGNARIEAPALLEESALTLPPSGQIAAKLFSLQFLRAGEFVPQISNLLNPGSGSPPVIFEKSNAVLITDSISTLQRIEQIIAKTDGPTASGTQAKFYTLTNGAKASDIVTKLRTFLQPMQAQIGSNTSYNADDRTNQIILFSDPRQFPLFDELIAKLDVKSDPNTRNEVIPLKHADATEVSTLLNTLITGQTRATQANGNAQNNNRGRNPAAPTTPDTPPAPNVTAPAGPMIDVGGASNEFSSLVNLQPDVRSNAIVASGTVDDMRLIKQLIEKIDIVLPQVRIEVVIAEVTLSDAASSGISALGLAVQNGKLIGAIASGPGTSIGGLPAANDSTSPTGFASATGKFDLSAVISLSTTPRKNNSVIFSVPSITTMHNKEGEIFFGETRPIISSITSSATGSNSNGLSSQSSVTQQEIGTTVTVKPLIGYDGSVQMEIKQEISDVGGEVLVGQDKQYIINKRKTSSFFTARSGEILVMGGIQKRTNSRTTSRLGPIPFIGDLLGSRSRREDRTELVFFIRPTVLTNTDADNAQAMQQVENMPNKEAVKKVLQPAGTLNEDKKSDGPVLNRKK</sequence>
<comment type="similarity">
    <text evidence="4">Belongs to the bacterial secretin family.</text>
</comment>
<evidence type="ECO:0000256" key="5">
    <source>
        <dbReference type="RuleBase" id="RU004004"/>
    </source>
</evidence>
<dbReference type="GO" id="GO:0009279">
    <property type="term" value="C:cell outer membrane"/>
    <property type="evidence" value="ECO:0007669"/>
    <property type="project" value="UniProtKB-SubCell"/>
</dbReference>
<dbReference type="Proteomes" id="UP000217265">
    <property type="component" value="Chromosome"/>
</dbReference>
<reference evidence="10 11" key="1">
    <citation type="submission" date="2017-09" db="EMBL/GenBank/DDBJ databases">
        <title>Complete genome sequence of Verrucomicrobial strain HZ-65, isolated from freshwater.</title>
        <authorList>
            <person name="Choi A."/>
        </authorList>
    </citation>
    <scope>NUCLEOTIDE SEQUENCE [LARGE SCALE GENOMIC DNA]</scope>
    <source>
        <strain evidence="10 11">HZ-65</strain>
    </source>
</reference>
<proteinExistence type="inferred from homology"/>
<dbReference type="InterPro" id="IPR001775">
    <property type="entry name" value="GspD/PilQ"/>
</dbReference>
<protein>
    <submittedName>
        <fullName evidence="10">Type II secretory pathway, component PulD</fullName>
    </submittedName>
</protein>
<feature type="region of interest" description="Disordered" evidence="6">
    <location>
        <begin position="331"/>
        <end position="361"/>
    </location>
</feature>
<name>A0A290Q7E8_9BACT</name>
<dbReference type="PANTHER" id="PTHR30332:SF24">
    <property type="entry name" value="SECRETIN GSPD-RELATED"/>
    <property type="match status" value="1"/>
</dbReference>
<dbReference type="GO" id="GO:0009306">
    <property type="term" value="P:protein secretion"/>
    <property type="evidence" value="ECO:0007669"/>
    <property type="project" value="InterPro"/>
</dbReference>
<keyword evidence="3" id="KW-0472">Membrane</keyword>
<dbReference type="PANTHER" id="PTHR30332">
    <property type="entry name" value="PROBABLE GENERAL SECRETION PATHWAY PROTEIN D"/>
    <property type="match status" value="1"/>
</dbReference>
<dbReference type="InterPro" id="IPR038591">
    <property type="entry name" value="NolW-like_sf"/>
</dbReference>
<dbReference type="GO" id="GO:0015627">
    <property type="term" value="C:type II protein secretion system complex"/>
    <property type="evidence" value="ECO:0007669"/>
    <property type="project" value="TreeGrafter"/>
</dbReference>
<evidence type="ECO:0000256" key="2">
    <source>
        <dbReference type="ARBA" id="ARBA00022729"/>
    </source>
</evidence>
<dbReference type="PRINTS" id="PR00811">
    <property type="entry name" value="BCTERIALGSPD"/>
</dbReference>
<dbReference type="InterPro" id="IPR005644">
    <property type="entry name" value="NolW-like"/>
</dbReference>
<dbReference type="Gene3D" id="3.30.1370.120">
    <property type="match status" value="3"/>
</dbReference>
<feature type="compositionally biased region" description="Low complexity" evidence="6">
    <location>
        <begin position="35"/>
        <end position="46"/>
    </location>
</feature>
<feature type="domain" description="Type II/III secretion system secretin-like" evidence="8">
    <location>
        <begin position="498"/>
        <end position="660"/>
    </location>
</feature>
<evidence type="ECO:0000256" key="1">
    <source>
        <dbReference type="ARBA" id="ARBA00004370"/>
    </source>
</evidence>
<evidence type="ECO:0000313" key="11">
    <source>
        <dbReference type="Proteomes" id="UP000217265"/>
    </source>
</evidence>
<evidence type="ECO:0000256" key="4">
    <source>
        <dbReference type="RuleBase" id="RU004003"/>
    </source>
</evidence>
<dbReference type="EMBL" id="CP023344">
    <property type="protein sequence ID" value="ATC64579.1"/>
    <property type="molecule type" value="Genomic_DNA"/>
</dbReference>
<feature type="region of interest" description="Disordered" evidence="6">
    <location>
        <begin position="22"/>
        <end position="46"/>
    </location>
</feature>
<evidence type="ECO:0000259" key="9">
    <source>
        <dbReference type="Pfam" id="PF03958"/>
    </source>
</evidence>
<evidence type="ECO:0000313" key="10">
    <source>
        <dbReference type="EMBL" id="ATC64579.1"/>
    </source>
</evidence>
<evidence type="ECO:0000256" key="7">
    <source>
        <dbReference type="SAM" id="SignalP"/>
    </source>
</evidence>
<evidence type="ECO:0000256" key="3">
    <source>
        <dbReference type="ARBA" id="ARBA00023136"/>
    </source>
</evidence>
<organism evidence="10 11">
    <name type="scientific">Nibricoccus aquaticus</name>
    <dbReference type="NCBI Taxonomy" id="2576891"/>
    <lineage>
        <taxon>Bacteria</taxon>
        <taxon>Pseudomonadati</taxon>
        <taxon>Verrucomicrobiota</taxon>
        <taxon>Opitutia</taxon>
        <taxon>Opitutales</taxon>
        <taxon>Opitutaceae</taxon>
        <taxon>Nibricoccus</taxon>
    </lineage>
</organism>
<dbReference type="Pfam" id="PF03958">
    <property type="entry name" value="Secretin_N"/>
    <property type="match status" value="1"/>
</dbReference>
<dbReference type="Gene3D" id="3.55.50.30">
    <property type="match status" value="1"/>
</dbReference>
<dbReference type="AlphaFoldDB" id="A0A290Q7E8"/>
<feature type="domain" description="NolW-like" evidence="9">
    <location>
        <begin position="305"/>
        <end position="414"/>
    </location>
</feature>